<protein>
    <recommendedName>
        <fullName evidence="1">Glucose/Sorbosone dehydrogenase domain-containing protein</fullName>
    </recommendedName>
</protein>
<sequence length="396" mass="43954">MQLLKSRRLVIFFALIVLAILAYLAYAYNLPQNGVRPGKVINLIPTPQNSQENLEPVDYEIVEYTRGLDTPWSMVFTSPARMLVSERGGTIREVVNGTLNSNPLIQLTEVVEVAESGLMGITIHPNYNSNKYVYACLTYQNGSGMADKVERFVDKGDSLVRDRVILDSFPAARFHAGCRIQFGPDDKLYVTTGDATTKEQAQNLNVLNGKILRMNDDGTVPTDNPFSSLIWSYGHRNPQGIAWHTSGVMFETEHGPSGNDGPGGGDEVNVIKKGLNYGWPVVSHERSLQGMESPKLVFTPAEAPSGASFYSGRVFPQFKNNFFFTALRGAGLFRVVVNDSNPEEIVSYEKMDISFGRIRDVIEGPDGLIYFSTSNRDGRGNVREGDDKIYRFEPTN</sequence>
<evidence type="ECO:0000259" key="1">
    <source>
        <dbReference type="Pfam" id="PF07995"/>
    </source>
</evidence>
<dbReference type="Proteomes" id="UP000178870">
    <property type="component" value="Unassembled WGS sequence"/>
</dbReference>
<comment type="caution">
    <text evidence="2">The sequence shown here is derived from an EMBL/GenBank/DDBJ whole genome shotgun (WGS) entry which is preliminary data.</text>
</comment>
<dbReference type="SUPFAM" id="SSF50952">
    <property type="entry name" value="Soluble quinoprotein glucose dehydrogenase"/>
    <property type="match status" value="1"/>
</dbReference>
<reference evidence="2 3" key="1">
    <citation type="journal article" date="2016" name="Nat. Commun.">
        <title>Thousands of microbial genomes shed light on interconnected biogeochemical processes in an aquifer system.</title>
        <authorList>
            <person name="Anantharaman K."/>
            <person name="Brown C.T."/>
            <person name="Hug L.A."/>
            <person name="Sharon I."/>
            <person name="Castelle C.J."/>
            <person name="Probst A.J."/>
            <person name="Thomas B.C."/>
            <person name="Singh A."/>
            <person name="Wilkins M.J."/>
            <person name="Karaoz U."/>
            <person name="Brodie E.L."/>
            <person name="Williams K.H."/>
            <person name="Hubbard S.S."/>
            <person name="Banfield J.F."/>
        </authorList>
    </citation>
    <scope>NUCLEOTIDE SEQUENCE [LARGE SCALE GENOMIC DNA]</scope>
</reference>
<organism evidence="2 3">
    <name type="scientific">Candidatus Woesebacteria bacterium RIFCSPHIGHO2_01_FULL_44_21</name>
    <dbReference type="NCBI Taxonomy" id="1802503"/>
    <lineage>
        <taxon>Bacteria</taxon>
        <taxon>Candidatus Woeseibacteriota</taxon>
    </lineage>
</organism>
<dbReference type="InterPro" id="IPR011041">
    <property type="entry name" value="Quinoprot_gluc/sorb_DH_b-prop"/>
</dbReference>
<evidence type="ECO:0000313" key="3">
    <source>
        <dbReference type="Proteomes" id="UP000178870"/>
    </source>
</evidence>
<name>A0A1F7Z074_9BACT</name>
<dbReference type="PANTHER" id="PTHR19328:SF13">
    <property type="entry name" value="HIPL1 PROTEIN"/>
    <property type="match status" value="1"/>
</dbReference>
<accession>A0A1F7Z074</accession>
<dbReference type="EMBL" id="MGGP01000014">
    <property type="protein sequence ID" value="OGM32489.1"/>
    <property type="molecule type" value="Genomic_DNA"/>
</dbReference>
<dbReference type="InterPro" id="IPR012938">
    <property type="entry name" value="Glc/Sorbosone_DH"/>
</dbReference>
<proteinExistence type="predicted"/>
<dbReference type="Pfam" id="PF07995">
    <property type="entry name" value="GSDH"/>
    <property type="match status" value="1"/>
</dbReference>
<dbReference type="Gene3D" id="2.120.10.30">
    <property type="entry name" value="TolB, C-terminal domain"/>
    <property type="match status" value="1"/>
</dbReference>
<feature type="domain" description="Glucose/Sorbosone dehydrogenase" evidence="1">
    <location>
        <begin position="68"/>
        <end position="379"/>
    </location>
</feature>
<dbReference type="InterPro" id="IPR011042">
    <property type="entry name" value="6-blade_b-propeller_TolB-like"/>
</dbReference>
<dbReference type="AlphaFoldDB" id="A0A1F7Z074"/>
<gene>
    <name evidence="2" type="ORF">A2803_03410</name>
</gene>
<dbReference type="PANTHER" id="PTHR19328">
    <property type="entry name" value="HEDGEHOG-INTERACTING PROTEIN"/>
    <property type="match status" value="1"/>
</dbReference>
<evidence type="ECO:0000313" key="2">
    <source>
        <dbReference type="EMBL" id="OGM32489.1"/>
    </source>
</evidence>